<dbReference type="GeneTree" id="ENSGT00390000002292"/>
<keyword evidence="14" id="KW-1185">Reference proteome</keyword>
<accession>A0A4W3JXL9</accession>
<dbReference type="PANTHER" id="PTHR12942:SF2">
    <property type="entry name" value="PRE-MRNA-SPLICING FACTOR SLU7"/>
    <property type="match status" value="1"/>
</dbReference>
<evidence type="ECO:0000256" key="11">
    <source>
        <dbReference type="SAM" id="MobiDB-lite"/>
    </source>
</evidence>
<organism evidence="13 14">
    <name type="scientific">Callorhinchus milii</name>
    <name type="common">Ghost shark</name>
    <dbReference type="NCBI Taxonomy" id="7868"/>
    <lineage>
        <taxon>Eukaryota</taxon>
        <taxon>Metazoa</taxon>
        <taxon>Chordata</taxon>
        <taxon>Craniata</taxon>
        <taxon>Vertebrata</taxon>
        <taxon>Chondrichthyes</taxon>
        <taxon>Holocephali</taxon>
        <taxon>Chimaeriformes</taxon>
        <taxon>Callorhinchidae</taxon>
        <taxon>Callorhinchus</taxon>
    </lineage>
</organism>
<reference evidence="14" key="2">
    <citation type="journal article" date="2007" name="PLoS Biol.">
        <title>Survey sequencing and comparative analysis of the elephant shark (Callorhinchus milii) genome.</title>
        <authorList>
            <person name="Venkatesh B."/>
            <person name="Kirkness E.F."/>
            <person name="Loh Y.H."/>
            <person name="Halpern A.L."/>
            <person name="Lee A.P."/>
            <person name="Johnson J."/>
            <person name="Dandona N."/>
            <person name="Viswanathan L.D."/>
            <person name="Tay A."/>
            <person name="Venter J.C."/>
            <person name="Strausberg R.L."/>
            <person name="Brenner S."/>
        </authorList>
    </citation>
    <scope>NUCLEOTIDE SEQUENCE [LARGE SCALE GENOMIC DNA]</scope>
</reference>
<dbReference type="PANTHER" id="PTHR12942">
    <property type="entry name" value="STEP II SPLICING FACTOR SLU7"/>
    <property type="match status" value="1"/>
</dbReference>
<dbReference type="Pfam" id="PF11708">
    <property type="entry name" value="Slu7"/>
    <property type="match status" value="1"/>
</dbReference>
<reference evidence="14" key="3">
    <citation type="journal article" date="2014" name="Nature">
        <title>Elephant shark genome provides unique insights into gnathostome evolution.</title>
        <authorList>
            <consortium name="International Elephant Shark Genome Sequencing Consortium"/>
            <person name="Venkatesh B."/>
            <person name="Lee A.P."/>
            <person name="Ravi V."/>
            <person name="Maurya A.K."/>
            <person name="Lian M.M."/>
            <person name="Swann J.B."/>
            <person name="Ohta Y."/>
            <person name="Flajnik M.F."/>
            <person name="Sutoh Y."/>
            <person name="Kasahara M."/>
            <person name="Hoon S."/>
            <person name="Gangu V."/>
            <person name="Roy S.W."/>
            <person name="Irimia M."/>
            <person name="Korzh V."/>
            <person name="Kondrychyn I."/>
            <person name="Lim Z.W."/>
            <person name="Tay B.H."/>
            <person name="Tohari S."/>
            <person name="Kong K.W."/>
            <person name="Ho S."/>
            <person name="Lorente-Galdos B."/>
            <person name="Quilez J."/>
            <person name="Marques-Bonet T."/>
            <person name="Raney B.J."/>
            <person name="Ingham P.W."/>
            <person name="Tay A."/>
            <person name="Hillier L.W."/>
            <person name="Minx P."/>
            <person name="Boehm T."/>
            <person name="Wilson R.K."/>
            <person name="Brenner S."/>
            <person name="Warren W.C."/>
        </authorList>
    </citation>
    <scope>NUCLEOTIDE SEQUENCE [LARGE SCALE GENOMIC DNA]</scope>
</reference>
<proteinExistence type="inferred from homology"/>
<comment type="subunit">
    <text evidence="9">Component of pre-catalytic, catalytic and post-catalytic spliceosomes. Associates with the spliceosome prior to recognition of the 3'-splice site for step II, probably during catalysis of step I.</text>
</comment>
<dbReference type="GO" id="GO:0000398">
    <property type="term" value="P:mRNA splicing, via spliceosome"/>
    <property type="evidence" value="ECO:0007669"/>
    <property type="project" value="UniProtKB-UniRule"/>
</dbReference>
<keyword evidence="5 10" id="KW-0747">Spliceosome</keyword>
<gene>
    <name evidence="13" type="primary">LOC103180515</name>
</gene>
<evidence type="ECO:0000256" key="2">
    <source>
        <dbReference type="ARBA" id="ARBA00007203"/>
    </source>
</evidence>
<sequence length="528" mass="61707">MAASTLTVSAEAQRLKETRRKKKEVEEQRKLGLVPAETDEDGRDINPHIPEYISTVPWYVDSTNIPSLKHQRPHLEKQNNYNTIKDWYIHNLKGNQTTRYRRGACENCGAITHMKKECMERPRKVGAKYTATNIAPDEYTQPQLFFDYDGKRDRWNGFDPEQQKKIIAEYEKINIVRKLWKLAIYKLQKSLLFVTSSIIVLSFHEEEEEEDEDKYADEFDMPGQKVDSKMRITVRNLRIREDTAKYLKNLDLNSAYYDPYSRSMRENPYAASGKNSNENGYIAENVLRLMGDASTMAQSQLFAWEAYEHGVDVHLQSDPTKLEMLHKSFIMKDEEFKKGQRESIIEKYGAQDYLEPPSRMLLLAQTEEYTEYSKHGFPIKGHLKAIAKSKYEEDVYVNNHTTIWGSYWKNGNWGYKCCHSFVKHSYCSDESGRKEIIDLMTSQESFPCVVKQHLTTKCSLEVSPSLSSAFPAEEEQLKKVDKLMRLDERKRPYNCMHDGKQSMEAEIEAYQIKRQRPEDPMCAFLEKI</sequence>
<dbReference type="Proteomes" id="UP000314986">
    <property type="component" value="Unassembled WGS sequence"/>
</dbReference>
<evidence type="ECO:0000256" key="5">
    <source>
        <dbReference type="ARBA" id="ARBA00022728"/>
    </source>
</evidence>
<keyword evidence="6 10" id="KW-0508">mRNA splicing</keyword>
<dbReference type="GO" id="GO:0030628">
    <property type="term" value="F:pre-mRNA 3'-splice site binding"/>
    <property type="evidence" value="ECO:0007669"/>
    <property type="project" value="UniProtKB-UniRule"/>
</dbReference>
<comment type="function">
    <text evidence="8">Required for pre-mRNA splicing as component of the spliceosome. Participates in the second catalytic step of pre-mRNA splicing, when the free hydroxyl group of exon I attacks the 3'-splice site to generate spliced mRNA and the excised lariat intron. Required for holding exon 1 properly in the spliceosome and for correct AG identification when more than one possible AG exists in 3'-splicing site region. May be involved in the activation of proximal AG. Probably also involved in alternative splicing regulation.</text>
</comment>
<dbReference type="AlphaFoldDB" id="A0A4W3JXL9"/>
<evidence type="ECO:0000313" key="13">
    <source>
        <dbReference type="Ensembl" id="ENSCMIP00000042963.1"/>
    </source>
</evidence>
<keyword evidence="7 10" id="KW-0539">Nucleus</keyword>
<reference evidence="14" key="1">
    <citation type="journal article" date="2006" name="Science">
        <title>Ancient noncoding elements conserved in the human genome.</title>
        <authorList>
            <person name="Venkatesh B."/>
            <person name="Kirkness E.F."/>
            <person name="Loh Y.H."/>
            <person name="Halpern A.L."/>
            <person name="Lee A.P."/>
            <person name="Johnson J."/>
            <person name="Dandona N."/>
            <person name="Viswanathan L.D."/>
            <person name="Tay A."/>
            <person name="Venter J.C."/>
            <person name="Strausberg R.L."/>
            <person name="Brenner S."/>
        </authorList>
    </citation>
    <scope>NUCLEOTIDE SEQUENCE [LARGE SCALE GENOMIC DNA]</scope>
</reference>
<comment type="subunit">
    <text evidence="10">Associated with the spliceosome.</text>
</comment>
<feature type="compositionally biased region" description="Polar residues" evidence="11">
    <location>
        <begin position="1"/>
        <end position="10"/>
    </location>
</feature>
<dbReference type="InterPro" id="IPR039974">
    <property type="entry name" value="Splicing_factor_SLU7"/>
</dbReference>
<dbReference type="InterPro" id="IPR021715">
    <property type="entry name" value="Slu7_dom"/>
</dbReference>
<evidence type="ECO:0000256" key="4">
    <source>
        <dbReference type="ARBA" id="ARBA00022664"/>
    </source>
</evidence>
<dbReference type="InParanoid" id="A0A4W3JXL9"/>
<evidence type="ECO:0000256" key="8">
    <source>
        <dbReference type="ARBA" id="ARBA00045201"/>
    </source>
</evidence>
<feature type="domain" description="Pre-mRNA-splicing factor SLU7" evidence="12">
    <location>
        <begin position="147"/>
        <end position="406"/>
    </location>
</feature>
<dbReference type="STRING" id="7868.ENSCMIP00000042963"/>
<evidence type="ECO:0000256" key="7">
    <source>
        <dbReference type="ARBA" id="ARBA00023242"/>
    </source>
</evidence>
<comment type="function">
    <text evidence="10">Involved in pre-mRNA splicing.</text>
</comment>
<comment type="similarity">
    <text evidence="2 10">Belongs to the SLU7 family.</text>
</comment>
<protein>
    <recommendedName>
        <fullName evidence="3 10">Pre-mRNA-splicing factor SLU7</fullName>
    </recommendedName>
</protein>
<evidence type="ECO:0000256" key="1">
    <source>
        <dbReference type="ARBA" id="ARBA00004123"/>
    </source>
</evidence>
<keyword evidence="4 10" id="KW-0507">mRNA processing</keyword>
<name>A0A4W3JXL9_CALMI</name>
<evidence type="ECO:0000256" key="9">
    <source>
        <dbReference type="ARBA" id="ARBA00046810"/>
    </source>
</evidence>
<reference evidence="13" key="5">
    <citation type="submission" date="2025-09" db="UniProtKB">
        <authorList>
            <consortium name="Ensembl"/>
        </authorList>
    </citation>
    <scope>IDENTIFICATION</scope>
</reference>
<dbReference type="Ensembl" id="ENSCMIT00000043584.1">
    <property type="protein sequence ID" value="ENSCMIP00000042963.1"/>
    <property type="gene ID" value="ENSCMIG00000017849.1"/>
</dbReference>
<evidence type="ECO:0000256" key="3">
    <source>
        <dbReference type="ARBA" id="ARBA00021377"/>
    </source>
</evidence>
<comment type="subcellular location">
    <subcellularLocation>
        <location evidence="1 10">Nucleus</location>
    </subcellularLocation>
</comment>
<reference evidence="13" key="4">
    <citation type="submission" date="2025-08" db="UniProtKB">
        <authorList>
            <consortium name="Ensembl"/>
        </authorList>
    </citation>
    <scope>IDENTIFICATION</scope>
</reference>
<feature type="region of interest" description="Disordered" evidence="11">
    <location>
        <begin position="1"/>
        <end position="29"/>
    </location>
</feature>
<evidence type="ECO:0000256" key="10">
    <source>
        <dbReference type="RuleBase" id="RU367071"/>
    </source>
</evidence>
<dbReference type="GO" id="GO:0005681">
    <property type="term" value="C:spliceosomal complex"/>
    <property type="evidence" value="ECO:0007669"/>
    <property type="project" value="UniProtKB-UniRule"/>
</dbReference>
<evidence type="ECO:0000313" key="14">
    <source>
        <dbReference type="Proteomes" id="UP000314986"/>
    </source>
</evidence>
<evidence type="ECO:0000256" key="6">
    <source>
        <dbReference type="ARBA" id="ARBA00023187"/>
    </source>
</evidence>
<evidence type="ECO:0000259" key="12">
    <source>
        <dbReference type="Pfam" id="PF11708"/>
    </source>
</evidence>